<keyword evidence="4" id="KW-0677">Repeat</keyword>
<evidence type="ECO:0000256" key="2">
    <source>
        <dbReference type="ARBA" id="ARBA00022614"/>
    </source>
</evidence>
<evidence type="ECO:0000256" key="8">
    <source>
        <dbReference type="ARBA" id="ARBA00022833"/>
    </source>
</evidence>
<comment type="similarity">
    <text evidence="1">Belongs to the disease resistance NB-LRR family.</text>
</comment>
<keyword evidence="8" id="KW-0862">Zinc</keyword>
<protein>
    <recommendedName>
        <fullName evidence="11">BED-type domain-containing protein</fullName>
    </recommendedName>
</protein>
<sequence>MKAVEDTNLEAAIGWLTDTILANLPAGGKLESWIRQAGLGNDIGKLKSEVEAVEMVVSAVQGRAAGNKPLSRSVAAVKELLYDADDVVDELNCYRLQQELEPETLLLTDGHGGTQQTFENSRENTDDVQGSSNGRLRSEVWDQFEITAFLEQNGGPSPSRARCKRCQTELMCETKNGTSVLRNHLKSKACSHKRGATDPCSSTSDATTIPTPVAAGNSSSRKRMRTGQESTHIAAGDPNGWNKEAFSERIQDITN</sequence>
<dbReference type="AlphaFoldDB" id="A0A9R1BGA9"/>
<keyword evidence="2" id="KW-0433">Leucine-rich repeat</keyword>
<evidence type="ECO:0000313" key="13">
    <source>
        <dbReference type="Proteomes" id="UP000324705"/>
    </source>
</evidence>
<dbReference type="PANTHER" id="PTHR34396:SF27">
    <property type="entry name" value="OS08G0208700 PROTEIN"/>
    <property type="match status" value="1"/>
</dbReference>
<evidence type="ECO:0000256" key="4">
    <source>
        <dbReference type="ARBA" id="ARBA00022737"/>
    </source>
</evidence>
<dbReference type="GO" id="GO:0008270">
    <property type="term" value="F:zinc ion binding"/>
    <property type="evidence" value="ECO:0007669"/>
    <property type="project" value="UniProtKB-KW"/>
</dbReference>
<organism evidence="12 13">
    <name type="scientific">Triticum turgidum subsp. durum</name>
    <name type="common">Durum wheat</name>
    <name type="synonym">Triticum durum</name>
    <dbReference type="NCBI Taxonomy" id="4567"/>
    <lineage>
        <taxon>Eukaryota</taxon>
        <taxon>Viridiplantae</taxon>
        <taxon>Streptophyta</taxon>
        <taxon>Embryophyta</taxon>
        <taxon>Tracheophyta</taxon>
        <taxon>Spermatophyta</taxon>
        <taxon>Magnoliopsida</taxon>
        <taxon>Liliopsida</taxon>
        <taxon>Poales</taxon>
        <taxon>Poaceae</taxon>
        <taxon>BOP clade</taxon>
        <taxon>Pooideae</taxon>
        <taxon>Triticodae</taxon>
        <taxon>Triticeae</taxon>
        <taxon>Triticinae</taxon>
        <taxon>Triticum</taxon>
    </lineage>
</organism>
<feature type="compositionally biased region" description="Basic and acidic residues" evidence="10">
    <location>
        <begin position="245"/>
        <end position="255"/>
    </location>
</feature>
<evidence type="ECO:0000256" key="9">
    <source>
        <dbReference type="PROSITE-ProRule" id="PRU00027"/>
    </source>
</evidence>
<dbReference type="OMA" id="NHNRICK"/>
<dbReference type="PROSITE" id="PS50808">
    <property type="entry name" value="ZF_BED"/>
    <property type="match status" value="1"/>
</dbReference>
<keyword evidence="13" id="KW-1185">Reference proteome</keyword>
<evidence type="ECO:0000256" key="7">
    <source>
        <dbReference type="ARBA" id="ARBA00022821"/>
    </source>
</evidence>
<dbReference type="InterPro" id="IPR041118">
    <property type="entry name" value="Rx_N"/>
</dbReference>
<keyword evidence="7" id="KW-0611">Plant defense</keyword>
<evidence type="ECO:0000259" key="11">
    <source>
        <dbReference type="PROSITE" id="PS50808"/>
    </source>
</evidence>
<dbReference type="Pfam" id="PF18052">
    <property type="entry name" value="Rx_N"/>
    <property type="match status" value="1"/>
</dbReference>
<evidence type="ECO:0000256" key="3">
    <source>
        <dbReference type="ARBA" id="ARBA00022723"/>
    </source>
</evidence>
<feature type="domain" description="BED-type" evidence="11">
    <location>
        <begin position="135"/>
        <end position="197"/>
    </location>
</feature>
<dbReference type="GO" id="GO:0005634">
    <property type="term" value="C:nucleus"/>
    <property type="evidence" value="ECO:0007669"/>
    <property type="project" value="TreeGrafter"/>
</dbReference>
<name>A0A9R1BGA9_TRITD</name>
<evidence type="ECO:0000256" key="1">
    <source>
        <dbReference type="ARBA" id="ARBA00008894"/>
    </source>
</evidence>
<proteinExistence type="inferred from homology"/>
<feature type="compositionally biased region" description="Polar residues" evidence="10">
    <location>
        <begin position="199"/>
        <end position="210"/>
    </location>
</feature>
<dbReference type="PANTHER" id="PTHR34396">
    <property type="entry name" value="OS03G0264950 PROTEIN-RELATED"/>
    <property type="match status" value="1"/>
</dbReference>
<evidence type="ECO:0000256" key="5">
    <source>
        <dbReference type="ARBA" id="ARBA00022741"/>
    </source>
</evidence>
<reference evidence="12 13" key="1">
    <citation type="submission" date="2017-09" db="EMBL/GenBank/DDBJ databases">
        <authorList>
            <consortium name="International Durum Wheat Genome Sequencing Consortium (IDWGSC)"/>
            <person name="Milanesi L."/>
        </authorList>
    </citation>
    <scope>NUCLEOTIDE SEQUENCE [LARGE SCALE GENOMIC DNA]</scope>
    <source>
        <strain evidence="13">cv. Svevo</strain>
    </source>
</reference>
<evidence type="ECO:0000256" key="10">
    <source>
        <dbReference type="SAM" id="MobiDB-lite"/>
    </source>
</evidence>
<accession>A0A9R1BGA9</accession>
<dbReference type="EMBL" id="LT934122">
    <property type="protein sequence ID" value="VAI63601.1"/>
    <property type="molecule type" value="Genomic_DNA"/>
</dbReference>
<dbReference type="Proteomes" id="UP000324705">
    <property type="component" value="Chromosome 6B"/>
</dbReference>
<dbReference type="Gene3D" id="1.20.5.4130">
    <property type="match status" value="1"/>
</dbReference>
<dbReference type="SMART" id="SM00614">
    <property type="entry name" value="ZnF_BED"/>
    <property type="match status" value="1"/>
</dbReference>
<gene>
    <name evidence="12" type="ORF">TRITD_6Bv1G224770</name>
</gene>
<dbReference type="InterPro" id="IPR003656">
    <property type="entry name" value="Znf_BED"/>
</dbReference>
<dbReference type="Gramene" id="TRITD6Bv1G224770.1">
    <property type="protein sequence ID" value="TRITD6Bv1G224770.1"/>
    <property type="gene ID" value="TRITD6Bv1G224770"/>
</dbReference>
<keyword evidence="3" id="KW-0479">Metal-binding</keyword>
<dbReference type="GO" id="GO:1990837">
    <property type="term" value="F:sequence-specific double-stranded DNA binding"/>
    <property type="evidence" value="ECO:0007669"/>
    <property type="project" value="TreeGrafter"/>
</dbReference>
<dbReference type="GO" id="GO:0006952">
    <property type="term" value="P:defense response"/>
    <property type="evidence" value="ECO:0007669"/>
    <property type="project" value="UniProtKB-KW"/>
</dbReference>
<dbReference type="InterPro" id="IPR053031">
    <property type="entry name" value="Cuticle_assoc_protein"/>
</dbReference>
<keyword evidence="6 9" id="KW-0863">Zinc-finger</keyword>
<feature type="region of interest" description="Disordered" evidence="10">
    <location>
        <begin position="105"/>
        <end position="134"/>
    </location>
</feature>
<dbReference type="GO" id="GO:0006357">
    <property type="term" value="P:regulation of transcription by RNA polymerase II"/>
    <property type="evidence" value="ECO:0007669"/>
    <property type="project" value="TreeGrafter"/>
</dbReference>
<evidence type="ECO:0000256" key="6">
    <source>
        <dbReference type="ARBA" id="ARBA00022771"/>
    </source>
</evidence>
<dbReference type="GO" id="GO:0000166">
    <property type="term" value="F:nucleotide binding"/>
    <property type="evidence" value="ECO:0007669"/>
    <property type="project" value="UniProtKB-KW"/>
</dbReference>
<evidence type="ECO:0000313" key="12">
    <source>
        <dbReference type="EMBL" id="VAI63601.1"/>
    </source>
</evidence>
<keyword evidence="5" id="KW-0547">Nucleotide-binding</keyword>
<feature type="region of interest" description="Disordered" evidence="10">
    <location>
        <begin position="191"/>
        <end position="255"/>
    </location>
</feature>